<dbReference type="AlphaFoldDB" id="A0A068V6R6"/>
<dbReference type="Proteomes" id="UP000295252">
    <property type="component" value="Chromosome II"/>
</dbReference>
<keyword evidence="2" id="KW-1185">Reference proteome</keyword>
<sequence length="186" mass="21221">MPPVTRHAWKAFQRSRRLSNSSSKSACGENDLQLCITNYFKRRGTGMGWDSTNYTFMMDDGCWADLLQVNKGYGRFYDRSCLVFYLLEAVFMNQGATGDYSPQHELSPLNSEEELEMENAMRGARGKDFVDVGSSDEDVTMPSTRKGKGKGKAQIGRHVNRFILLMSNQFRQYIRALDSIENLRSI</sequence>
<dbReference type="InParanoid" id="A0A068V6R6"/>
<evidence type="ECO:0000313" key="1">
    <source>
        <dbReference type="EMBL" id="CDP16495.1"/>
    </source>
</evidence>
<organism evidence="1 2">
    <name type="scientific">Coffea canephora</name>
    <name type="common">Robusta coffee</name>
    <dbReference type="NCBI Taxonomy" id="49390"/>
    <lineage>
        <taxon>Eukaryota</taxon>
        <taxon>Viridiplantae</taxon>
        <taxon>Streptophyta</taxon>
        <taxon>Embryophyta</taxon>
        <taxon>Tracheophyta</taxon>
        <taxon>Spermatophyta</taxon>
        <taxon>Magnoliopsida</taxon>
        <taxon>eudicotyledons</taxon>
        <taxon>Gunneridae</taxon>
        <taxon>Pentapetalae</taxon>
        <taxon>asterids</taxon>
        <taxon>lamiids</taxon>
        <taxon>Gentianales</taxon>
        <taxon>Rubiaceae</taxon>
        <taxon>Ixoroideae</taxon>
        <taxon>Gardenieae complex</taxon>
        <taxon>Bertiereae - Coffeeae clade</taxon>
        <taxon>Coffeeae</taxon>
        <taxon>Coffea</taxon>
    </lineage>
</organism>
<name>A0A068V6R6_COFCA</name>
<gene>
    <name evidence="1" type="ORF">GSCOC_T00018465001</name>
</gene>
<protein>
    <recommendedName>
        <fullName evidence="3">Myb/SANT-like domain-containing protein</fullName>
    </recommendedName>
</protein>
<dbReference type="Gramene" id="CDP16495">
    <property type="protein sequence ID" value="CDP16495"/>
    <property type="gene ID" value="GSCOC_T00018465001"/>
</dbReference>
<proteinExistence type="predicted"/>
<reference evidence="2" key="1">
    <citation type="journal article" date="2014" name="Science">
        <title>The coffee genome provides insight into the convergent evolution of caffeine biosynthesis.</title>
        <authorList>
            <person name="Denoeud F."/>
            <person name="Carretero-Paulet L."/>
            <person name="Dereeper A."/>
            <person name="Droc G."/>
            <person name="Guyot R."/>
            <person name="Pietrella M."/>
            <person name="Zheng C."/>
            <person name="Alberti A."/>
            <person name="Anthony F."/>
            <person name="Aprea G."/>
            <person name="Aury J.M."/>
            <person name="Bento P."/>
            <person name="Bernard M."/>
            <person name="Bocs S."/>
            <person name="Campa C."/>
            <person name="Cenci A."/>
            <person name="Combes M.C."/>
            <person name="Crouzillat D."/>
            <person name="Da Silva C."/>
            <person name="Daddiego L."/>
            <person name="De Bellis F."/>
            <person name="Dussert S."/>
            <person name="Garsmeur O."/>
            <person name="Gayraud T."/>
            <person name="Guignon V."/>
            <person name="Jahn K."/>
            <person name="Jamilloux V."/>
            <person name="Joet T."/>
            <person name="Labadie K."/>
            <person name="Lan T."/>
            <person name="Leclercq J."/>
            <person name="Lepelley M."/>
            <person name="Leroy T."/>
            <person name="Li L.T."/>
            <person name="Librado P."/>
            <person name="Lopez L."/>
            <person name="Munoz A."/>
            <person name="Noel B."/>
            <person name="Pallavicini A."/>
            <person name="Perrotta G."/>
            <person name="Poncet V."/>
            <person name="Pot D."/>
            <person name="Priyono X."/>
            <person name="Rigoreau M."/>
            <person name="Rouard M."/>
            <person name="Rozas J."/>
            <person name="Tranchant-Dubreuil C."/>
            <person name="VanBuren R."/>
            <person name="Zhang Q."/>
            <person name="Andrade A.C."/>
            <person name="Argout X."/>
            <person name="Bertrand B."/>
            <person name="de Kochko A."/>
            <person name="Graziosi G."/>
            <person name="Henry R.J."/>
            <person name="Jayarama X."/>
            <person name="Ming R."/>
            <person name="Nagai C."/>
            <person name="Rounsley S."/>
            <person name="Sankoff D."/>
            <person name="Giuliano G."/>
            <person name="Albert V.A."/>
            <person name="Wincker P."/>
            <person name="Lashermes P."/>
        </authorList>
    </citation>
    <scope>NUCLEOTIDE SEQUENCE [LARGE SCALE GENOMIC DNA]</scope>
    <source>
        <strain evidence="2">cv. DH200-94</strain>
    </source>
</reference>
<evidence type="ECO:0000313" key="2">
    <source>
        <dbReference type="Proteomes" id="UP000295252"/>
    </source>
</evidence>
<dbReference type="PhylomeDB" id="A0A068V6R6"/>
<dbReference type="EMBL" id="HG739212">
    <property type="protein sequence ID" value="CDP16495.1"/>
    <property type="molecule type" value="Genomic_DNA"/>
</dbReference>
<accession>A0A068V6R6</accession>
<evidence type="ECO:0008006" key="3">
    <source>
        <dbReference type="Google" id="ProtNLM"/>
    </source>
</evidence>